<keyword evidence="4" id="KW-1133">Transmembrane helix</keyword>
<keyword evidence="7" id="KW-1185">Reference proteome</keyword>
<evidence type="ECO:0000256" key="1">
    <source>
        <dbReference type="ARBA" id="ARBA00004141"/>
    </source>
</evidence>
<sequence>MFFQALSLMATAATALTKLRPTAHVEKICKPLIVPALMCSQPQNLKEPLFVLGGVAHLLGDIELMREHGQLYRGAAWFGLGHLAFIIRHLKAGHRPANITAHLVALLCGALIVKDPKLIGYGCILATYSTLASPLGGALFIASDSMIALNRTRRNKWLDFGIISTYGLAQWAMFRAEASEYIPTTGQKC</sequence>
<evidence type="ECO:0008006" key="8">
    <source>
        <dbReference type="Google" id="ProtNLM"/>
    </source>
</evidence>
<reference evidence="6 7" key="1">
    <citation type="submission" date="2023-07" db="EMBL/GenBank/DDBJ databases">
        <title>Sequencing the genomes of 1000 actinobacteria strains.</title>
        <authorList>
            <person name="Klenk H.-P."/>
        </authorList>
    </citation>
    <scope>NUCLEOTIDE SEQUENCE [LARGE SCALE GENOMIC DNA]</scope>
    <source>
        <strain evidence="6 7">DSM 44508</strain>
    </source>
</reference>
<evidence type="ECO:0000256" key="5">
    <source>
        <dbReference type="ARBA" id="ARBA00023136"/>
    </source>
</evidence>
<evidence type="ECO:0000256" key="2">
    <source>
        <dbReference type="ARBA" id="ARBA00007375"/>
    </source>
</evidence>
<gene>
    <name evidence="6" type="ORF">J2S37_000471</name>
</gene>
<evidence type="ECO:0000256" key="3">
    <source>
        <dbReference type="ARBA" id="ARBA00022692"/>
    </source>
</evidence>
<dbReference type="Pfam" id="PF07947">
    <property type="entry name" value="YhhN"/>
    <property type="match status" value="1"/>
</dbReference>
<protein>
    <recommendedName>
        <fullName evidence="8">YhhN-like protein</fullName>
    </recommendedName>
</protein>
<dbReference type="InterPro" id="IPR012506">
    <property type="entry name" value="TMEM86B-like"/>
</dbReference>
<dbReference type="Proteomes" id="UP001183619">
    <property type="component" value="Unassembled WGS sequence"/>
</dbReference>
<accession>A0ABU2B5N9</accession>
<evidence type="ECO:0000313" key="6">
    <source>
        <dbReference type="EMBL" id="MDR7353933.1"/>
    </source>
</evidence>
<proteinExistence type="inferred from homology"/>
<keyword evidence="5" id="KW-0472">Membrane</keyword>
<evidence type="ECO:0000256" key="4">
    <source>
        <dbReference type="ARBA" id="ARBA00022989"/>
    </source>
</evidence>
<comment type="similarity">
    <text evidence="2">Belongs to the TMEM86 family.</text>
</comment>
<comment type="subcellular location">
    <subcellularLocation>
        <location evidence="1">Membrane</location>
        <topology evidence="1">Multi-pass membrane protein</topology>
    </subcellularLocation>
</comment>
<comment type="caution">
    <text evidence="6">The sequence shown here is derived from an EMBL/GenBank/DDBJ whole genome shotgun (WGS) entry which is preliminary data.</text>
</comment>
<organism evidence="6 7">
    <name type="scientific">Corynebacterium felinum</name>
    <dbReference type="NCBI Taxonomy" id="131318"/>
    <lineage>
        <taxon>Bacteria</taxon>
        <taxon>Bacillati</taxon>
        <taxon>Actinomycetota</taxon>
        <taxon>Actinomycetes</taxon>
        <taxon>Mycobacteriales</taxon>
        <taxon>Corynebacteriaceae</taxon>
        <taxon>Corynebacterium</taxon>
    </lineage>
</organism>
<dbReference type="RefSeq" id="WP_277103859.1">
    <property type="nucleotide sequence ID" value="NZ_BAAAJS010000014.1"/>
</dbReference>
<name>A0ABU2B5N9_9CORY</name>
<dbReference type="EMBL" id="JAVDYF010000001">
    <property type="protein sequence ID" value="MDR7353933.1"/>
    <property type="molecule type" value="Genomic_DNA"/>
</dbReference>
<evidence type="ECO:0000313" key="7">
    <source>
        <dbReference type="Proteomes" id="UP001183619"/>
    </source>
</evidence>
<keyword evidence="3" id="KW-0812">Transmembrane</keyword>